<comment type="subcellular location">
    <subcellularLocation>
        <location evidence="1">Cell membrane</location>
        <topology evidence="1">Multi-pass membrane protein</topology>
    </subcellularLocation>
</comment>
<keyword evidence="2" id="KW-1003">Cell membrane</keyword>
<dbReference type="EMBL" id="CP038865">
    <property type="protein sequence ID" value="QCA28423.1"/>
    <property type="molecule type" value="Genomic_DNA"/>
</dbReference>
<evidence type="ECO:0000256" key="3">
    <source>
        <dbReference type="ARBA" id="ARBA00022692"/>
    </source>
</evidence>
<name>A0AAJ5JM97_9ENTE</name>
<feature type="transmembrane region" description="Helical" evidence="6">
    <location>
        <begin position="105"/>
        <end position="120"/>
    </location>
</feature>
<dbReference type="Pfam" id="PF06081">
    <property type="entry name" value="ArAE_1"/>
    <property type="match status" value="1"/>
</dbReference>
<evidence type="ECO:0000256" key="4">
    <source>
        <dbReference type="ARBA" id="ARBA00022989"/>
    </source>
</evidence>
<evidence type="ECO:0000256" key="5">
    <source>
        <dbReference type="ARBA" id="ARBA00023136"/>
    </source>
</evidence>
<dbReference type="RefSeq" id="WP_135253702.1">
    <property type="nucleotide sequence ID" value="NZ_CP038865.1"/>
</dbReference>
<accession>A0AAJ5JM97</accession>
<dbReference type="AlphaFoldDB" id="A0AAJ5JM97"/>
<sequence length="159" mass="17736">MPFGMRTFKTGFAVFLCILFSIVFNRETYIVSALTAIFTIRKDFENSVRFGKDRVIGNTLGALSSLIVITIFDFFGKTTLTELTVIPLIIISMITVLTKLKATEGTVGSCATLFTILFMIPEHQTYIYAFNRIIDSFIGLAIGLAVDYTLPNHKTKNNV</sequence>
<dbReference type="InterPro" id="IPR010343">
    <property type="entry name" value="ArAE_1"/>
</dbReference>
<evidence type="ECO:0000256" key="1">
    <source>
        <dbReference type="ARBA" id="ARBA00004651"/>
    </source>
</evidence>
<reference evidence="8 10" key="1">
    <citation type="submission" date="2019-03" db="EMBL/GenBank/DDBJ databases">
        <title>Vagococcus sp. was isolated fron gut of Carduelis flavirostris.</title>
        <authorList>
            <person name="Ge Y."/>
        </authorList>
    </citation>
    <scope>NUCLEOTIDE SEQUENCE [LARGE SCALE GENOMIC DNA]</scope>
    <source>
        <strain evidence="8 10">CF-210</strain>
    </source>
</reference>
<evidence type="ECO:0000313" key="9">
    <source>
        <dbReference type="Proteomes" id="UP000296883"/>
    </source>
</evidence>
<reference evidence="7 9" key="2">
    <citation type="journal article" date="2020" name="Int. J. Syst. Evol. Microbiol.">
        <title>Vagococcus xieshaowenii sp. nov., isolated from snow finch (Montifringilla taczanowskii) cloacal content.</title>
        <authorList>
            <person name="Ge Y."/>
            <person name="Yang J."/>
            <person name="Lai X.H."/>
            <person name="Zhang G."/>
            <person name="Jin D."/>
            <person name="Lu S."/>
            <person name="Wang B."/>
            <person name="Huang Y."/>
            <person name="Huang Y."/>
            <person name="Ren Z."/>
            <person name="Zhang X."/>
            <person name="Xu J."/>
        </authorList>
    </citation>
    <scope>NUCLEOTIDE SEQUENCE [LARGE SCALE GENOMIC DNA]</scope>
    <source>
        <strain evidence="9">personal::cf-49</strain>
        <strain evidence="7">Personal::cf-49</strain>
    </source>
</reference>
<dbReference type="EMBL" id="SRHU01000008">
    <property type="protein sequence ID" value="TFZ42821.1"/>
    <property type="molecule type" value="Genomic_DNA"/>
</dbReference>
<dbReference type="PANTHER" id="PTHR30509">
    <property type="entry name" value="P-HYDROXYBENZOIC ACID EFFLUX PUMP SUBUNIT-RELATED"/>
    <property type="match status" value="1"/>
</dbReference>
<feature type="transmembrane region" description="Helical" evidence="6">
    <location>
        <begin position="80"/>
        <end position="98"/>
    </location>
</feature>
<protein>
    <recommendedName>
        <fullName evidence="11">Aromatic acid exporter family member 1</fullName>
    </recommendedName>
</protein>
<proteinExistence type="predicted"/>
<organism evidence="8 10">
    <name type="scientific">Vagococcus xieshaowenii</name>
    <dbReference type="NCBI Taxonomy" id="2562451"/>
    <lineage>
        <taxon>Bacteria</taxon>
        <taxon>Bacillati</taxon>
        <taxon>Bacillota</taxon>
        <taxon>Bacilli</taxon>
        <taxon>Lactobacillales</taxon>
        <taxon>Enterococcaceae</taxon>
        <taxon>Vagococcus</taxon>
    </lineage>
</organism>
<feature type="transmembrane region" description="Helical" evidence="6">
    <location>
        <begin position="55"/>
        <end position="74"/>
    </location>
</feature>
<dbReference type="PANTHER" id="PTHR30509:SF9">
    <property type="entry name" value="MULTIDRUG RESISTANCE PROTEIN MDTO"/>
    <property type="match status" value="1"/>
</dbReference>
<evidence type="ECO:0008006" key="11">
    <source>
        <dbReference type="Google" id="ProtNLM"/>
    </source>
</evidence>
<evidence type="ECO:0000313" key="10">
    <source>
        <dbReference type="Proteomes" id="UP000297725"/>
    </source>
</evidence>
<keyword evidence="9" id="KW-1185">Reference proteome</keyword>
<keyword evidence="3 6" id="KW-0812">Transmembrane</keyword>
<dbReference type="Proteomes" id="UP000296883">
    <property type="component" value="Chromosome"/>
</dbReference>
<keyword evidence="5 6" id="KW-0472">Membrane</keyword>
<feature type="transmembrane region" description="Helical" evidence="6">
    <location>
        <begin position="12"/>
        <end position="34"/>
    </location>
</feature>
<gene>
    <name evidence="8" type="ORF">E4031_02220</name>
    <name evidence="7" type="ORF">E4Z98_03520</name>
</gene>
<feature type="transmembrane region" description="Helical" evidence="6">
    <location>
        <begin position="126"/>
        <end position="146"/>
    </location>
</feature>
<evidence type="ECO:0000313" key="7">
    <source>
        <dbReference type="EMBL" id="QCA28423.1"/>
    </source>
</evidence>
<evidence type="ECO:0000256" key="6">
    <source>
        <dbReference type="SAM" id="Phobius"/>
    </source>
</evidence>
<keyword evidence="4 6" id="KW-1133">Transmembrane helix</keyword>
<evidence type="ECO:0000256" key="2">
    <source>
        <dbReference type="ARBA" id="ARBA00022475"/>
    </source>
</evidence>
<evidence type="ECO:0000313" key="8">
    <source>
        <dbReference type="EMBL" id="TFZ42821.1"/>
    </source>
</evidence>
<dbReference type="Proteomes" id="UP000297725">
    <property type="component" value="Unassembled WGS sequence"/>
</dbReference>
<dbReference type="GO" id="GO:0005886">
    <property type="term" value="C:plasma membrane"/>
    <property type="evidence" value="ECO:0007669"/>
    <property type="project" value="UniProtKB-SubCell"/>
</dbReference>